<dbReference type="STRING" id="74557.A0A1W0A4T7"/>
<reference evidence="3 4" key="1">
    <citation type="journal article" date="2014" name="Genome Biol. Evol.">
        <title>The secreted proteins of Achlya hypogyna and Thraustotheca clavata identify the ancestral oomycete secretome and reveal gene acquisitions by horizontal gene transfer.</title>
        <authorList>
            <person name="Misner I."/>
            <person name="Blouin N."/>
            <person name="Leonard G."/>
            <person name="Richards T.A."/>
            <person name="Lane C.E."/>
        </authorList>
    </citation>
    <scope>NUCLEOTIDE SEQUENCE [LARGE SCALE GENOMIC DNA]</scope>
    <source>
        <strain evidence="3 4">ATCC 34112</strain>
    </source>
</reference>
<evidence type="ECO:0000313" key="4">
    <source>
        <dbReference type="Proteomes" id="UP000243217"/>
    </source>
</evidence>
<accession>A0A1W0A4T7</accession>
<feature type="coiled-coil region" evidence="1">
    <location>
        <begin position="264"/>
        <end position="298"/>
    </location>
</feature>
<feature type="region of interest" description="Disordered" evidence="2">
    <location>
        <begin position="1"/>
        <end position="21"/>
    </location>
</feature>
<evidence type="ECO:0000313" key="3">
    <source>
        <dbReference type="EMBL" id="OQS05294.1"/>
    </source>
</evidence>
<dbReference type="Proteomes" id="UP000243217">
    <property type="component" value="Unassembled WGS sequence"/>
</dbReference>
<dbReference type="OrthoDB" id="76665at2759"/>
<keyword evidence="4" id="KW-1185">Reference proteome</keyword>
<feature type="compositionally biased region" description="Polar residues" evidence="2">
    <location>
        <begin position="73"/>
        <end position="88"/>
    </location>
</feature>
<comment type="caution">
    <text evidence="3">The sequence shown here is derived from an EMBL/GenBank/DDBJ whole genome shotgun (WGS) entry which is preliminary data.</text>
</comment>
<gene>
    <name evidence="3" type="ORF">THRCLA_02556</name>
</gene>
<feature type="coiled-coil region" evidence="1">
    <location>
        <begin position="426"/>
        <end position="460"/>
    </location>
</feature>
<keyword evidence="1" id="KW-0175">Coiled coil</keyword>
<organism evidence="3 4">
    <name type="scientific">Thraustotheca clavata</name>
    <dbReference type="NCBI Taxonomy" id="74557"/>
    <lineage>
        <taxon>Eukaryota</taxon>
        <taxon>Sar</taxon>
        <taxon>Stramenopiles</taxon>
        <taxon>Oomycota</taxon>
        <taxon>Saprolegniomycetes</taxon>
        <taxon>Saprolegniales</taxon>
        <taxon>Achlyaceae</taxon>
        <taxon>Thraustotheca</taxon>
    </lineage>
</organism>
<dbReference type="EMBL" id="JNBS01000475">
    <property type="protein sequence ID" value="OQS05294.1"/>
    <property type="molecule type" value="Genomic_DNA"/>
</dbReference>
<dbReference type="AlphaFoldDB" id="A0A1W0A4T7"/>
<name>A0A1W0A4T7_9STRA</name>
<feature type="compositionally biased region" description="Polar residues" evidence="2">
    <location>
        <begin position="9"/>
        <end position="20"/>
    </location>
</feature>
<feature type="region of interest" description="Disordered" evidence="2">
    <location>
        <begin position="43"/>
        <end position="66"/>
    </location>
</feature>
<protein>
    <submittedName>
        <fullName evidence="3">Uncharacterized protein</fullName>
    </submittedName>
</protein>
<evidence type="ECO:0000256" key="2">
    <source>
        <dbReference type="SAM" id="MobiDB-lite"/>
    </source>
</evidence>
<sequence>MSRHRRAASVTSTAMGLSQESTDEAVWFEDNDVVFDYLNDNSPATKATKGKETPNKPTSLPRSSSLSYVMEPTTQKVSEDNIPTTPKAANNDDMRKLQSNFDFAIRTIAMLQSQLNTTNATIERLHKDLDRVHMSESTAVKAADAAVRTVDLLREQLRVSSQECMAKVDPIDSQNLQNELEKSQQSLSKVQWELDKALSKGKDDTIKLLVLEQKLVEAGVDVSTKASELGSLREKHTEVLQELNSRKEKATNWEAKYHAAASSNNELGLQISALQSQLAEAQSHTKQLQDEATTLQLQLNSYAIAVPKMNLELQQLRNEWVITRKTLKQEIKLTQTTLFKWSQDSTEAAIQHNEREVALEAKHAKIAQWQYQVKAEKLRSADIQQQLWKANALYEKDIAACHQEYERLREHVNVMLGVKTSLASEVRSSLERIQALEASLNEKEIKCQQFQKKNSALVQQVKIMRHTQARELERVLLHKEDKSPENQYGPPSDWLEFLQLLLIYREEHPQR</sequence>
<evidence type="ECO:0000256" key="1">
    <source>
        <dbReference type="SAM" id="Coils"/>
    </source>
</evidence>
<feature type="compositionally biased region" description="Polar residues" evidence="2">
    <location>
        <begin position="55"/>
        <end position="66"/>
    </location>
</feature>
<proteinExistence type="predicted"/>
<feature type="region of interest" description="Disordered" evidence="2">
    <location>
        <begin position="73"/>
        <end position="92"/>
    </location>
</feature>